<feature type="domain" description="F-box" evidence="1">
    <location>
        <begin position="12"/>
        <end position="49"/>
    </location>
</feature>
<dbReference type="CDD" id="cd22160">
    <property type="entry name" value="F-box_AtFBL13-like"/>
    <property type="match status" value="1"/>
</dbReference>
<dbReference type="InterPro" id="IPR001810">
    <property type="entry name" value="F-box_dom"/>
</dbReference>
<dbReference type="SUPFAM" id="SSF81383">
    <property type="entry name" value="F-box domain"/>
    <property type="match status" value="1"/>
</dbReference>
<reference evidence="2" key="1">
    <citation type="submission" date="2009-05" db="EMBL/GenBank/DDBJ databases">
        <authorList>
            <person name="Ammiraju J.S.S."/>
            <person name="Lu F."/>
            <person name="Sanyal A."/>
            <person name="Song X."/>
            <person name="Jiang N."/>
            <person name="Pontaroli A.C."/>
            <person name="Rambo T."/>
            <person name="Currie J."/>
            <person name="Kollura K."/>
            <person name="Talag J."/>
            <person name="Fan C."/>
            <person name="Goicoechea J.L."/>
            <person name="Zuccolo A."/>
            <person name="Bennetzen J.L."/>
            <person name="Chen M."/>
            <person name="Jackson S."/>
            <person name="Wing R.A."/>
        </authorList>
    </citation>
    <scope>NUCLEOTIDE SEQUENCE</scope>
</reference>
<dbReference type="InterPro" id="IPR053781">
    <property type="entry name" value="F-box_AtFBL13-like"/>
</dbReference>
<dbReference type="AlphaFoldDB" id="E0CW58"/>
<dbReference type="InterPro" id="IPR053197">
    <property type="entry name" value="F-box_SCFL_complex_component"/>
</dbReference>
<gene>
    <name evidence="2" type="ORF">OA_BBa205G18.13</name>
</gene>
<dbReference type="Pfam" id="PF00646">
    <property type="entry name" value="F-box"/>
    <property type="match status" value="1"/>
</dbReference>
<dbReference type="EMBL" id="GQ203296">
    <property type="protein sequence ID" value="ACS49592.1"/>
    <property type="molecule type" value="Genomic_DNA"/>
</dbReference>
<proteinExistence type="predicted"/>
<dbReference type="PANTHER" id="PTHR34223:SF88">
    <property type="entry name" value="OS11G0200950 PROTEIN"/>
    <property type="match status" value="1"/>
</dbReference>
<accession>E0CW58</accession>
<evidence type="ECO:0000313" key="2">
    <source>
        <dbReference type="EMBL" id="ACS49592.1"/>
    </source>
</evidence>
<sequence>MAEAREEGGIDVLPDALLQHILSLSADEAVKTCVLSRRWRHLWKSTPILRIVKTEDRWDWESFQDFNRTQDDCDDWCSNTYSGNCEDEDCNGCRGMVDETGNDSAKRVLLGGLSEAKNLELIAEPEMENKVIIGAEESHSALVKRTAISGHLKEINIHCKEVDGGVYELVKFLSTFDTKVIIKRMDRPTKRDGHSIWSIVGE</sequence>
<name>E0CW58_9ORYZ</name>
<reference evidence="2" key="2">
    <citation type="journal article" date="2010" name="Plant J.">
        <title>Spatio-temporal patterns of genome evolution in allotetraploid species of the genus Oryza.</title>
        <authorList>
            <person name="Ammiraju J.S."/>
            <person name="Fan C."/>
            <person name="Yu Y."/>
            <person name="Song X."/>
            <person name="Cranston K.A."/>
            <person name="Pontaroli A.C."/>
            <person name="Lu F."/>
            <person name="Sanyal A."/>
            <person name="Jiang N."/>
            <person name="Rambo T."/>
            <person name="Currie J."/>
            <person name="Collura K."/>
            <person name="Talag J."/>
            <person name="Bennetzen J.L."/>
            <person name="Chen M."/>
            <person name="Jackson S."/>
            <person name="Wing R.A."/>
        </authorList>
    </citation>
    <scope>NUCLEOTIDE SEQUENCE</scope>
</reference>
<organism evidence="2">
    <name type="scientific">Oryza alta</name>
    <dbReference type="NCBI Taxonomy" id="52545"/>
    <lineage>
        <taxon>Eukaryota</taxon>
        <taxon>Viridiplantae</taxon>
        <taxon>Streptophyta</taxon>
        <taxon>Embryophyta</taxon>
        <taxon>Tracheophyta</taxon>
        <taxon>Spermatophyta</taxon>
        <taxon>Magnoliopsida</taxon>
        <taxon>Liliopsida</taxon>
        <taxon>Poales</taxon>
        <taxon>Poaceae</taxon>
        <taxon>BOP clade</taxon>
        <taxon>Oryzoideae</taxon>
        <taxon>Oryzeae</taxon>
        <taxon>Oryzinae</taxon>
        <taxon>Oryza</taxon>
    </lineage>
</organism>
<protein>
    <submittedName>
        <fullName evidence="2">F-box family-5</fullName>
    </submittedName>
</protein>
<evidence type="ECO:0000259" key="1">
    <source>
        <dbReference type="Pfam" id="PF00646"/>
    </source>
</evidence>
<dbReference type="PANTHER" id="PTHR34223">
    <property type="entry name" value="OS11G0201299 PROTEIN"/>
    <property type="match status" value="1"/>
</dbReference>
<dbReference type="InterPro" id="IPR036047">
    <property type="entry name" value="F-box-like_dom_sf"/>
</dbReference>